<accession>A0ACC4AIG8</accession>
<proteinExistence type="predicted"/>
<dbReference type="EMBL" id="RCHU02000018">
    <property type="protein sequence ID" value="KAL3565982.1"/>
    <property type="molecule type" value="Genomic_DNA"/>
</dbReference>
<organism evidence="1 2">
    <name type="scientific">Populus alba</name>
    <name type="common">White poplar</name>
    <dbReference type="NCBI Taxonomy" id="43335"/>
    <lineage>
        <taxon>Eukaryota</taxon>
        <taxon>Viridiplantae</taxon>
        <taxon>Streptophyta</taxon>
        <taxon>Embryophyta</taxon>
        <taxon>Tracheophyta</taxon>
        <taxon>Spermatophyta</taxon>
        <taxon>Magnoliopsida</taxon>
        <taxon>eudicotyledons</taxon>
        <taxon>Gunneridae</taxon>
        <taxon>Pentapetalae</taxon>
        <taxon>rosids</taxon>
        <taxon>fabids</taxon>
        <taxon>Malpighiales</taxon>
        <taxon>Salicaceae</taxon>
        <taxon>Saliceae</taxon>
        <taxon>Populus</taxon>
    </lineage>
</organism>
<keyword evidence="2" id="KW-1185">Reference proteome</keyword>
<gene>
    <name evidence="1" type="ORF">D5086_031397</name>
</gene>
<comment type="caution">
    <text evidence="1">The sequence shown here is derived from an EMBL/GenBank/DDBJ whole genome shotgun (WGS) entry which is preliminary data.</text>
</comment>
<evidence type="ECO:0000313" key="1">
    <source>
        <dbReference type="EMBL" id="KAL3565982.1"/>
    </source>
</evidence>
<name>A0ACC4AIG8_POPAL</name>
<evidence type="ECO:0000313" key="2">
    <source>
        <dbReference type="Proteomes" id="UP000309997"/>
    </source>
</evidence>
<sequence>MRSYQAAPEVDITSTNMFGTLTRMAIYQKKERKNNSDQTRDHISSLSYARLYHVAGNLWLFQSWLRFLIAKLGFIISHGLIKQVPVYYAVADSTPRIEIFNELILLPVDDGADDDGMVLQDDLT</sequence>
<protein>
    <submittedName>
        <fullName evidence="1">Uncharacterized protein</fullName>
    </submittedName>
</protein>
<reference evidence="1 2" key="1">
    <citation type="journal article" date="2024" name="Plant Biotechnol. J.">
        <title>Genome and CRISPR/Cas9 system of a widespread forest tree (Populus alba) in the world.</title>
        <authorList>
            <person name="Liu Y.J."/>
            <person name="Jiang P.F."/>
            <person name="Han X.M."/>
            <person name="Li X.Y."/>
            <person name="Wang H.M."/>
            <person name="Wang Y.J."/>
            <person name="Wang X.X."/>
            <person name="Zeng Q.Y."/>
        </authorList>
    </citation>
    <scope>NUCLEOTIDE SEQUENCE [LARGE SCALE GENOMIC DNA]</scope>
    <source>
        <strain evidence="2">cv. PAL-ZL1</strain>
    </source>
</reference>
<dbReference type="Proteomes" id="UP000309997">
    <property type="component" value="Unassembled WGS sequence"/>
</dbReference>